<organism evidence="2 3">
    <name type="scientific">Patagioenas fasciata monilis</name>
    <dbReference type="NCBI Taxonomy" id="372326"/>
    <lineage>
        <taxon>Eukaryota</taxon>
        <taxon>Metazoa</taxon>
        <taxon>Chordata</taxon>
        <taxon>Craniata</taxon>
        <taxon>Vertebrata</taxon>
        <taxon>Euteleostomi</taxon>
        <taxon>Archelosauria</taxon>
        <taxon>Archosauria</taxon>
        <taxon>Dinosauria</taxon>
        <taxon>Saurischia</taxon>
        <taxon>Theropoda</taxon>
        <taxon>Coelurosauria</taxon>
        <taxon>Aves</taxon>
        <taxon>Neognathae</taxon>
        <taxon>Neoaves</taxon>
        <taxon>Columbimorphae</taxon>
        <taxon>Columbiformes</taxon>
        <taxon>Columbidae</taxon>
        <taxon>Patagioenas</taxon>
    </lineage>
</organism>
<proteinExistence type="predicted"/>
<evidence type="ECO:0000256" key="1">
    <source>
        <dbReference type="SAM" id="MobiDB-lite"/>
    </source>
</evidence>
<sequence length="87" mass="9667">MTGNKEDFYRHIISKVKSKENANLLLNGAGEMVTKDTGKAKVFNVFFTSIFTSKTGLQDSQASETSEKVWSKENSPPVEENQVINVP</sequence>
<comment type="caution">
    <text evidence="2">The sequence shown here is derived from an EMBL/GenBank/DDBJ whole genome shotgun (WGS) entry which is preliminary data.</text>
</comment>
<name>A0A1V4K397_PATFA</name>
<feature type="compositionally biased region" description="Polar residues" evidence="1">
    <location>
        <begin position="54"/>
        <end position="64"/>
    </location>
</feature>
<evidence type="ECO:0000313" key="2">
    <source>
        <dbReference type="EMBL" id="OPJ78851.1"/>
    </source>
</evidence>
<dbReference type="AlphaFoldDB" id="A0A1V4K397"/>
<feature type="region of interest" description="Disordered" evidence="1">
    <location>
        <begin position="54"/>
        <end position="87"/>
    </location>
</feature>
<dbReference type="Proteomes" id="UP000190648">
    <property type="component" value="Unassembled WGS sequence"/>
</dbReference>
<evidence type="ECO:0000313" key="3">
    <source>
        <dbReference type="Proteomes" id="UP000190648"/>
    </source>
</evidence>
<reference evidence="2 3" key="1">
    <citation type="submission" date="2016-02" db="EMBL/GenBank/DDBJ databases">
        <title>Band-tailed pigeon sequencing and assembly.</title>
        <authorList>
            <person name="Soares A.E."/>
            <person name="Novak B.J."/>
            <person name="Rice E.S."/>
            <person name="O'Connell B."/>
            <person name="Chang D."/>
            <person name="Weber S."/>
            <person name="Shapiro B."/>
        </authorList>
    </citation>
    <scope>NUCLEOTIDE SEQUENCE [LARGE SCALE GENOMIC DNA]</scope>
    <source>
        <strain evidence="2">BTP2013</strain>
        <tissue evidence="2">Blood</tissue>
    </source>
</reference>
<dbReference type="EMBL" id="LSYS01004972">
    <property type="protein sequence ID" value="OPJ78851.1"/>
    <property type="molecule type" value="Genomic_DNA"/>
</dbReference>
<keyword evidence="3" id="KW-1185">Reference proteome</keyword>
<protein>
    <submittedName>
        <fullName evidence="2">Uncharacterized protein</fullName>
    </submittedName>
</protein>
<dbReference type="OrthoDB" id="10364754at2759"/>
<accession>A0A1V4K397</accession>
<gene>
    <name evidence="2" type="ORF">AV530_000022</name>
</gene>